<name>A0A562UDE2_9SPHI</name>
<comment type="caution">
    <text evidence="2">The sequence shown here is derived from an EMBL/GenBank/DDBJ whole genome shotgun (WGS) entry which is preliminary data.</text>
</comment>
<dbReference type="AlphaFoldDB" id="A0A562UDE2"/>
<organism evidence="2 3">
    <name type="scientific">Mucilaginibacter frigoritolerans</name>
    <dbReference type="NCBI Taxonomy" id="652788"/>
    <lineage>
        <taxon>Bacteria</taxon>
        <taxon>Pseudomonadati</taxon>
        <taxon>Bacteroidota</taxon>
        <taxon>Sphingobacteriia</taxon>
        <taxon>Sphingobacteriales</taxon>
        <taxon>Sphingobacteriaceae</taxon>
        <taxon>Mucilaginibacter</taxon>
    </lineage>
</organism>
<dbReference type="EMBL" id="VLLI01000002">
    <property type="protein sequence ID" value="TWJ03295.1"/>
    <property type="molecule type" value="Genomic_DNA"/>
</dbReference>
<dbReference type="Pfam" id="PF03235">
    <property type="entry name" value="GmrSD_N"/>
    <property type="match status" value="1"/>
</dbReference>
<evidence type="ECO:0000313" key="3">
    <source>
        <dbReference type="Proteomes" id="UP000317010"/>
    </source>
</evidence>
<gene>
    <name evidence="2" type="ORF">JN11_00833</name>
</gene>
<feature type="domain" description="GmrSD restriction endonucleases N-terminal" evidence="1">
    <location>
        <begin position="23"/>
        <end position="94"/>
    </location>
</feature>
<dbReference type="InterPro" id="IPR004919">
    <property type="entry name" value="GmrSD_N"/>
</dbReference>
<dbReference type="PANTHER" id="PTHR37292">
    <property type="entry name" value="VNG6097C"/>
    <property type="match status" value="1"/>
</dbReference>
<evidence type="ECO:0000313" key="2">
    <source>
        <dbReference type="EMBL" id="TWJ03295.1"/>
    </source>
</evidence>
<evidence type="ECO:0000259" key="1">
    <source>
        <dbReference type="Pfam" id="PF03235"/>
    </source>
</evidence>
<reference evidence="2 3" key="1">
    <citation type="submission" date="2019-07" db="EMBL/GenBank/DDBJ databases">
        <title>Genomic Encyclopedia of Archaeal and Bacterial Type Strains, Phase II (KMG-II): from individual species to whole genera.</title>
        <authorList>
            <person name="Goeker M."/>
        </authorList>
    </citation>
    <scope>NUCLEOTIDE SEQUENCE [LARGE SCALE GENOMIC DNA]</scope>
    <source>
        <strain evidence="2 3">ATCC BAA-1854</strain>
    </source>
</reference>
<keyword evidence="3" id="KW-1185">Reference proteome</keyword>
<dbReference type="RefSeq" id="WP_144909890.1">
    <property type="nucleotide sequence ID" value="NZ_VLLI01000002.1"/>
</dbReference>
<sequence length="697" mass="79943">MIDHPSAFNLNTIANWQLKTDESRVELPPLQRSFVWKVNQVESLWDSLLRGYPIGSFLLSKSEDDQMFLMDGQQRATSIALGLYNPWQNAENNFWSVKNLPTVWIDLQPTQETSQHKFVIRVLTPSHPWGYQRVRHTDPLSVPDKRRALEVLKELEGDLFQSYLTIPDAHKFPFDADLPVPLSFVIQAIQDKGASWKESLADLCITYLPKAIKTKHCDPGSLGYGEYVRAVILDENFDDRGLMQSVQGLSQIAIPGIIIGQQSLKTTDDAEGEDPTLFVRLNAAGTRIVGEELIYSIYKASFPQAKDLVESIGASFIAPSQVISLASRLVLSEINLGQYPTVLVVNEFIKRISNPEFRTTLKIFIGNKNISPARQLFENGFNLILSAGKFNMPPVLVKKIIKDSPDLFLMLLHWLKMHPEDISNDTQQRIICALTAFSWFGRNNIKYVRANWLNIVNGDFWSKNILGEAFVQNREAIMYPLLKPQTLRSYLTGKISENLARYDGLTPTADHPIMEIYKQIFADVDFDSEVDQLNSATAIWSNFLWKLYQCKPLILFAQRDYINSKFKDYNQMETLEDTNAPWDWDHIYPSSWIYMQHRVNASMRHWNNSIGNLRAMALEENRSESNNLPPSIRLNGLEKQSFVNPNDLPLWNQLDHRIYDGETAAIEVHLSAVINRLCNIYEHWYTTLNVAELFSYE</sequence>
<dbReference type="PANTHER" id="PTHR37292:SF2">
    <property type="entry name" value="DUF262 DOMAIN-CONTAINING PROTEIN"/>
    <property type="match status" value="1"/>
</dbReference>
<proteinExistence type="predicted"/>
<dbReference type="Proteomes" id="UP000317010">
    <property type="component" value="Unassembled WGS sequence"/>
</dbReference>
<protein>
    <submittedName>
        <fullName evidence="2">Uncharacterized protein DUF262</fullName>
    </submittedName>
</protein>
<accession>A0A562UDE2</accession>
<dbReference type="OrthoDB" id="9798761at2"/>